<dbReference type="Gene3D" id="3.30.420.10">
    <property type="entry name" value="Ribonuclease H-like superfamily/Ribonuclease H"/>
    <property type="match status" value="1"/>
</dbReference>
<evidence type="ECO:0000313" key="2">
    <source>
        <dbReference type="EMBL" id="ETR65372.1"/>
    </source>
</evidence>
<dbReference type="InterPro" id="IPR036397">
    <property type="entry name" value="RNaseH_sf"/>
</dbReference>
<dbReference type="GO" id="GO:0003676">
    <property type="term" value="F:nucleic acid binding"/>
    <property type="evidence" value="ECO:0007669"/>
    <property type="project" value="InterPro"/>
</dbReference>
<dbReference type="Proteomes" id="UP000189670">
    <property type="component" value="Unassembled WGS sequence"/>
</dbReference>
<dbReference type="SUPFAM" id="SSF46689">
    <property type="entry name" value="Homeodomain-like"/>
    <property type="match status" value="1"/>
</dbReference>
<feature type="non-terminal residue" evidence="2">
    <location>
        <position position="273"/>
    </location>
</feature>
<sequence length="273" mass="31433">MNATKFVSDLSNSEINELFELKENGNSDRVRTRAHAIILSARGYSITEIAEIFQLKRDTVSAWIDRWNSNGIKGLFDKPGKGSKPKINEKELEIIKVIIEENSNSPKTILAKIKEKLKKTISLSTLRRIIKKMRKRWKRVRGSLKEKRQQDEFDKAQQEIIELKQSEKKGLIDVVYFDESGFSQSPSMPYAYQDIGETIEIEVSKSKRLNVLGFLNPNKQTLESFCFECSIDSEIVVTCFNEYCKIIENTTIIILDNASVHTSDIFQANIEKW</sequence>
<dbReference type="EMBL" id="ATBP01002888">
    <property type="protein sequence ID" value="ETR65372.1"/>
    <property type="molecule type" value="Genomic_DNA"/>
</dbReference>
<proteinExistence type="predicted"/>
<comment type="caution">
    <text evidence="2">The sequence shown here is derived from an EMBL/GenBank/DDBJ whole genome shotgun (WGS) entry which is preliminary data.</text>
</comment>
<reference evidence="3" key="1">
    <citation type="submission" date="2012-11" db="EMBL/GenBank/DDBJ databases">
        <authorList>
            <person name="Lucero-Rivera Y.E."/>
            <person name="Tovar-Ramirez D."/>
        </authorList>
    </citation>
    <scope>NUCLEOTIDE SEQUENCE [LARGE SCALE GENOMIC DNA]</scope>
    <source>
        <strain evidence="3">Araruama</strain>
    </source>
</reference>
<protein>
    <submittedName>
        <fullName evidence="2">Transposase</fullName>
    </submittedName>
</protein>
<dbReference type="InterPro" id="IPR038717">
    <property type="entry name" value="Tc1-like_DDE_dom"/>
</dbReference>
<dbReference type="Pfam" id="PF13358">
    <property type="entry name" value="DDE_3"/>
    <property type="match status" value="1"/>
</dbReference>
<evidence type="ECO:0000259" key="1">
    <source>
        <dbReference type="Pfam" id="PF13358"/>
    </source>
</evidence>
<name>A0A1V1NRZ9_9BACT</name>
<dbReference type="Pfam" id="PF13384">
    <property type="entry name" value="HTH_23"/>
    <property type="match status" value="1"/>
</dbReference>
<dbReference type="InterPro" id="IPR047655">
    <property type="entry name" value="Transpos_IS630-like"/>
</dbReference>
<organism evidence="2 3">
    <name type="scientific">Candidatus Magnetoglobus multicellularis str. Araruama</name>
    <dbReference type="NCBI Taxonomy" id="890399"/>
    <lineage>
        <taxon>Bacteria</taxon>
        <taxon>Pseudomonadati</taxon>
        <taxon>Thermodesulfobacteriota</taxon>
        <taxon>Desulfobacteria</taxon>
        <taxon>Desulfobacterales</taxon>
        <taxon>Desulfobacteraceae</taxon>
        <taxon>Candidatus Magnetoglobus</taxon>
    </lineage>
</organism>
<dbReference type="NCBIfam" id="NF033545">
    <property type="entry name" value="transpos_IS630"/>
    <property type="match status" value="1"/>
</dbReference>
<accession>A0A1V1NRZ9</accession>
<evidence type="ECO:0000313" key="3">
    <source>
        <dbReference type="Proteomes" id="UP000189670"/>
    </source>
</evidence>
<feature type="domain" description="Tc1-like transposase DDE" evidence="1">
    <location>
        <begin position="173"/>
        <end position="272"/>
    </location>
</feature>
<dbReference type="AlphaFoldDB" id="A0A1V1NRZ9"/>
<gene>
    <name evidence="2" type="ORF">OMM_14355</name>
</gene>
<dbReference type="InterPro" id="IPR009057">
    <property type="entry name" value="Homeodomain-like_sf"/>
</dbReference>